<dbReference type="EMBL" id="SLXT01000029">
    <property type="protein sequence ID" value="TCP61253.1"/>
    <property type="molecule type" value="Genomic_DNA"/>
</dbReference>
<evidence type="ECO:0000313" key="3">
    <source>
        <dbReference type="Proteomes" id="UP000294813"/>
    </source>
</evidence>
<evidence type="ECO:0008006" key="4">
    <source>
        <dbReference type="Google" id="ProtNLM"/>
    </source>
</evidence>
<comment type="caution">
    <text evidence="2">The sequence shown here is derived from an EMBL/GenBank/DDBJ whole genome shotgun (WGS) entry which is preliminary data.</text>
</comment>
<evidence type="ECO:0000313" key="2">
    <source>
        <dbReference type="EMBL" id="TCP61253.1"/>
    </source>
</evidence>
<organism evidence="2 3">
    <name type="scientific">Heliophilum fasciatum</name>
    <dbReference type="NCBI Taxonomy" id="35700"/>
    <lineage>
        <taxon>Bacteria</taxon>
        <taxon>Bacillati</taxon>
        <taxon>Bacillota</taxon>
        <taxon>Clostridia</taxon>
        <taxon>Eubacteriales</taxon>
        <taxon>Heliobacteriaceae</taxon>
        <taxon>Heliophilum</taxon>
    </lineage>
</organism>
<evidence type="ECO:0000256" key="1">
    <source>
        <dbReference type="SAM" id="Phobius"/>
    </source>
</evidence>
<keyword evidence="1" id="KW-0472">Membrane</keyword>
<keyword evidence="1" id="KW-1133">Transmembrane helix</keyword>
<reference evidence="2 3" key="1">
    <citation type="submission" date="2019-03" db="EMBL/GenBank/DDBJ databases">
        <title>Genomic Encyclopedia of Type Strains, Phase IV (KMG-IV): sequencing the most valuable type-strain genomes for metagenomic binning, comparative biology and taxonomic classification.</title>
        <authorList>
            <person name="Goeker M."/>
        </authorList>
    </citation>
    <scope>NUCLEOTIDE SEQUENCE [LARGE SCALE GENOMIC DNA]</scope>
    <source>
        <strain evidence="2 3">DSM 11170</strain>
    </source>
</reference>
<sequence>MTEVSFVVALLIAVGQVAKLYIDTKYIPLVTLALGILAGVTYVPAETIQAGILNGVAFGLAANGLFDVTKILHPDTTMTKTE</sequence>
<keyword evidence="1" id="KW-0812">Transmembrane</keyword>
<dbReference type="AlphaFoldDB" id="A0A4R2REJ7"/>
<proteinExistence type="predicted"/>
<dbReference type="RefSeq" id="WP_131920423.1">
    <property type="nucleotide sequence ID" value="NZ_JAOQNU010000030.1"/>
</dbReference>
<name>A0A4R2REJ7_9FIRM</name>
<dbReference type="OrthoDB" id="1730036at2"/>
<feature type="transmembrane region" description="Helical" evidence="1">
    <location>
        <begin position="25"/>
        <end position="45"/>
    </location>
</feature>
<keyword evidence="3" id="KW-1185">Reference proteome</keyword>
<gene>
    <name evidence="2" type="ORF">EDD73_1296</name>
</gene>
<dbReference type="Proteomes" id="UP000294813">
    <property type="component" value="Unassembled WGS sequence"/>
</dbReference>
<protein>
    <recommendedName>
        <fullName evidence="4">Holin family Hol44 protein (Superfamily V)</fullName>
    </recommendedName>
</protein>
<accession>A0A4R2REJ7</accession>